<dbReference type="Proteomes" id="UP001151752">
    <property type="component" value="Chromosome 13"/>
</dbReference>
<dbReference type="AlphaFoldDB" id="A0A9Q1A4T9"/>
<evidence type="ECO:0000313" key="2">
    <source>
        <dbReference type="Proteomes" id="UP001151752"/>
    </source>
</evidence>
<comment type="caution">
    <text evidence="1">The sequence shown here is derived from an EMBL/GenBank/DDBJ whole genome shotgun (WGS) entry which is preliminary data.</text>
</comment>
<organism evidence="1 2">
    <name type="scientific">Salix koriyanagi</name>
    <dbReference type="NCBI Taxonomy" id="2511006"/>
    <lineage>
        <taxon>Eukaryota</taxon>
        <taxon>Viridiplantae</taxon>
        <taxon>Streptophyta</taxon>
        <taxon>Embryophyta</taxon>
        <taxon>Tracheophyta</taxon>
        <taxon>Spermatophyta</taxon>
        <taxon>Magnoliopsida</taxon>
        <taxon>eudicotyledons</taxon>
        <taxon>Gunneridae</taxon>
        <taxon>Pentapetalae</taxon>
        <taxon>rosids</taxon>
        <taxon>fabids</taxon>
        <taxon>Malpighiales</taxon>
        <taxon>Salicaceae</taxon>
        <taxon>Saliceae</taxon>
        <taxon>Salix</taxon>
    </lineage>
</organism>
<protein>
    <submittedName>
        <fullName evidence="1">Uncharacterized protein</fullName>
    </submittedName>
</protein>
<proteinExistence type="predicted"/>
<reference evidence="1" key="2">
    <citation type="journal article" date="2023" name="Int. J. Mol. Sci.">
        <title>De Novo Assembly and Annotation of 11 Diverse Shrub Willow (Salix) Genomes Reveals Novel Gene Organization in Sex-Linked Regions.</title>
        <authorList>
            <person name="Hyden B."/>
            <person name="Feng K."/>
            <person name="Yates T.B."/>
            <person name="Jawdy S."/>
            <person name="Cereghino C."/>
            <person name="Smart L.B."/>
            <person name="Muchero W."/>
        </authorList>
    </citation>
    <scope>NUCLEOTIDE SEQUENCE</scope>
    <source>
        <tissue evidence="1">Shoot tip</tissue>
    </source>
</reference>
<accession>A0A9Q1A4T9</accession>
<dbReference type="EMBL" id="JAPFFM010000007">
    <property type="protein sequence ID" value="KAJ6757932.1"/>
    <property type="molecule type" value="Genomic_DNA"/>
</dbReference>
<name>A0A9Q1A4T9_9ROSI</name>
<feature type="non-terminal residue" evidence="1">
    <location>
        <position position="1"/>
    </location>
</feature>
<keyword evidence="2" id="KW-1185">Reference proteome</keyword>
<reference evidence="1" key="1">
    <citation type="submission" date="2022-11" db="EMBL/GenBank/DDBJ databases">
        <authorList>
            <person name="Hyden B.L."/>
            <person name="Feng K."/>
            <person name="Yates T."/>
            <person name="Jawdy S."/>
            <person name="Smart L.B."/>
            <person name="Muchero W."/>
        </authorList>
    </citation>
    <scope>NUCLEOTIDE SEQUENCE</scope>
    <source>
        <tissue evidence="1">Shoot tip</tissue>
    </source>
</reference>
<gene>
    <name evidence="1" type="ORF">OIU74_027084</name>
</gene>
<evidence type="ECO:0000313" key="1">
    <source>
        <dbReference type="EMBL" id="KAJ6757932.1"/>
    </source>
</evidence>
<sequence length="38" mass="4118">MLTACLNAGCDLKQARKWGQGIFAASKCSSYFGCCWTP</sequence>